<evidence type="ECO:0000256" key="6">
    <source>
        <dbReference type="SAM" id="MobiDB-lite"/>
    </source>
</evidence>
<dbReference type="Pfam" id="PF01715">
    <property type="entry name" value="IPPT"/>
    <property type="match status" value="2"/>
</dbReference>
<evidence type="ECO:0000256" key="3">
    <source>
        <dbReference type="ARBA" id="ARBA00022712"/>
    </source>
</evidence>
<evidence type="ECO:0000313" key="8">
    <source>
        <dbReference type="RefSeq" id="XP_071924123.1"/>
    </source>
</evidence>
<dbReference type="PANTHER" id="PTHR11088:SF74">
    <property type="entry name" value="ADENYLATE ISOPENTENYLTRANSFERASE 5, CHLOROPLASTIC"/>
    <property type="match status" value="1"/>
</dbReference>
<evidence type="ECO:0000256" key="1">
    <source>
        <dbReference type="ARBA" id="ARBA00005842"/>
    </source>
</evidence>
<evidence type="ECO:0000256" key="2">
    <source>
        <dbReference type="ARBA" id="ARBA00022679"/>
    </source>
</evidence>
<gene>
    <name evidence="8" type="primary">LOC140015442</name>
</gene>
<evidence type="ECO:0000256" key="5">
    <source>
        <dbReference type="ARBA" id="ARBA00022840"/>
    </source>
</evidence>
<dbReference type="InterPro" id="IPR039657">
    <property type="entry name" value="Dimethylallyltransferase"/>
</dbReference>
<evidence type="ECO:0000313" key="7">
    <source>
        <dbReference type="Proteomes" id="UP001652660"/>
    </source>
</evidence>
<accession>A0ABM4VX56</accession>
<protein>
    <submittedName>
        <fullName evidence="8">Adenylate isopentenyltransferase 3, chloroplastic-like</fullName>
    </submittedName>
</protein>
<keyword evidence="5" id="KW-0067">ATP-binding</keyword>
<reference evidence="8" key="2">
    <citation type="submission" date="2025-08" db="UniProtKB">
        <authorList>
            <consortium name="RefSeq"/>
        </authorList>
    </citation>
    <scope>IDENTIFICATION</scope>
    <source>
        <tissue evidence="8">Leaves</tissue>
    </source>
</reference>
<dbReference type="Proteomes" id="UP001652660">
    <property type="component" value="Chromosome 1e"/>
</dbReference>
<dbReference type="GeneID" id="140015442"/>
<keyword evidence="2" id="KW-0808">Transferase</keyword>
<keyword evidence="3" id="KW-0203">Cytokinin biosynthesis</keyword>
<name>A0ABM4VX56_COFAR</name>
<dbReference type="Gene3D" id="3.40.50.300">
    <property type="entry name" value="P-loop containing nucleotide triphosphate hydrolases"/>
    <property type="match status" value="1"/>
</dbReference>
<comment type="similarity">
    <text evidence="1">Belongs to the IPP transferase family.</text>
</comment>
<dbReference type="InterPro" id="IPR027417">
    <property type="entry name" value="P-loop_NTPase"/>
</dbReference>
<proteinExistence type="inferred from homology"/>
<dbReference type="Gene3D" id="1.10.287.890">
    <property type="entry name" value="Crystal structure of tRNA isopentenylpyrophosphate transferase (bh2366) domain"/>
    <property type="match status" value="1"/>
</dbReference>
<keyword evidence="4" id="KW-0547">Nucleotide-binding</keyword>
<evidence type="ECO:0000256" key="4">
    <source>
        <dbReference type="ARBA" id="ARBA00022741"/>
    </source>
</evidence>
<reference evidence="7" key="1">
    <citation type="journal article" date="2025" name="Foods">
        <title>Unveiling the Microbial Signatures of Arabica Coffee Cherries: Insights into Ripeness Specific Diversity, Functional Traits, and Implications for Quality and Safety.</title>
        <authorList>
            <consortium name="RefSeq"/>
            <person name="Tenea G.N."/>
            <person name="Cifuentes V."/>
            <person name="Reyes P."/>
            <person name="Cevallos-Vallejos M."/>
        </authorList>
    </citation>
    <scope>NUCLEOTIDE SEQUENCE [LARGE SCALE GENOMIC DNA]</scope>
</reference>
<dbReference type="PANTHER" id="PTHR11088">
    <property type="entry name" value="TRNA DIMETHYLALLYLTRANSFERASE"/>
    <property type="match status" value="1"/>
</dbReference>
<organism evidence="7 8">
    <name type="scientific">Coffea arabica</name>
    <name type="common">Arabian coffee</name>
    <dbReference type="NCBI Taxonomy" id="13443"/>
    <lineage>
        <taxon>Eukaryota</taxon>
        <taxon>Viridiplantae</taxon>
        <taxon>Streptophyta</taxon>
        <taxon>Embryophyta</taxon>
        <taxon>Tracheophyta</taxon>
        <taxon>Spermatophyta</taxon>
        <taxon>Magnoliopsida</taxon>
        <taxon>eudicotyledons</taxon>
        <taxon>Gunneridae</taxon>
        <taxon>Pentapetalae</taxon>
        <taxon>asterids</taxon>
        <taxon>lamiids</taxon>
        <taxon>Gentianales</taxon>
        <taxon>Rubiaceae</taxon>
        <taxon>Ixoroideae</taxon>
        <taxon>Gardenieae complex</taxon>
        <taxon>Bertiereae - Coffeeae clade</taxon>
        <taxon>Coffeeae</taxon>
        <taxon>Coffea</taxon>
    </lineage>
</organism>
<keyword evidence="7" id="KW-1185">Reference proteome</keyword>
<dbReference type="RefSeq" id="XP_071924123.1">
    <property type="nucleotide sequence ID" value="XM_072068022.1"/>
</dbReference>
<feature type="region of interest" description="Disordered" evidence="6">
    <location>
        <begin position="1"/>
        <end position="23"/>
    </location>
</feature>
<dbReference type="SUPFAM" id="SSF52540">
    <property type="entry name" value="P-loop containing nucleoside triphosphate hydrolases"/>
    <property type="match status" value="1"/>
</dbReference>
<sequence>MTMSSMSMLNPKPPPLRRVPTSASGGLDMQLLIHQRPQRLDNVVVVMGATGTGKSRLSIDLATRFPAEIVNSDKMQVYRGLDIVTNKITDDERRGVPHHLLGVIDPNADFTATSFCSKASAVTKSIVGRGKLPIIVGGSNSFVEALIEGGEGRSRYNCCFLWVDVSLPVLHSFVSERVDRMVEKGMVDEIREIFNPDGCDYSRGIKRSIGVAEFDRYFRAKPFCDRKAEARLLEEAINQTKANTCKLACRQLDKIIRLRNVKGWKIHRLDATAAFRKRGEEADKEWENLVVGPSTKMVSRFLYSHAAVTSAQVRSGMGKAVPVAAAATHQRTSCTTVINL</sequence>